<evidence type="ECO:0000313" key="7">
    <source>
        <dbReference type="Proteomes" id="UP000472320"/>
    </source>
</evidence>
<keyword evidence="6" id="KW-0282">Flagellum</keyword>
<organism evidence="6 7">
    <name type="scientific">Massilia eburnea</name>
    <dbReference type="NCBI Taxonomy" id="1776165"/>
    <lineage>
        <taxon>Bacteria</taxon>
        <taxon>Pseudomonadati</taxon>
        <taxon>Pseudomonadota</taxon>
        <taxon>Betaproteobacteria</taxon>
        <taxon>Burkholderiales</taxon>
        <taxon>Oxalobacteraceae</taxon>
        <taxon>Telluria group</taxon>
        <taxon>Massilia</taxon>
    </lineage>
</organism>
<feature type="domain" description="SAF" evidence="5">
    <location>
        <begin position="85"/>
        <end position="146"/>
    </location>
</feature>
<sequence>MEDLLSKVQEAAKNQLQNLSESQRWLEPQFDVEVIRNHRTIPACPSETRVESLDPRGIARMRFVVVCPSLQNWRYEFIAKGKVSAKVVVAANDLISGKILSPLDLLWQRHDITLIPDTFSNPADLEGMAARRSIRAGEVMRQNMLVAPQLVKRGDQVRIVARREQIEVSMAGEALDNGARGAIIRVKNSSGTQIRARVIDAGTVEPAELP</sequence>
<evidence type="ECO:0000259" key="5">
    <source>
        <dbReference type="SMART" id="SM00858"/>
    </source>
</evidence>
<keyword evidence="4" id="KW-1005">Bacterial flagellum biogenesis</keyword>
<name>A0A6L6QK25_9BURK</name>
<dbReference type="CDD" id="cd11614">
    <property type="entry name" value="SAF_CpaB_FlgA_like"/>
    <property type="match status" value="1"/>
</dbReference>
<dbReference type="Pfam" id="PF13144">
    <property type="entry name" value="ChapFlgA"/>
    <property type="match status" value="1"/>
</dbReference>
<comment type="similarity">
    <text evidence="4">Belongs to the FlgA family.</text>
</comment>
<keyword evidence="3 4" id="KW-0574">Periplasm</keyword>
<keyword evidence="6" id="KW-0969">Cilium</keyword>
<keyword evidence="2" id="KW-0732">Signal</keyword>
<dbReference type="GO" id="GO:0042597">
    <property type="term" value="C:periplasmic space"/>
    <property type="evidence" value="ECO:0007669"/>
    <property type="project" value="UniProtKB-SubCell"/>
</dbReference>
<evidence type="ECO:0000256" key="2">
    <source>
        <dbReference type="ARBA" id="ARBA00022729"/>
    </source>
</evidence>
<comment type="function">
    <text evidence="4">Involved in the assembly process of the P-ring formation. It may associate with FlgF on the rod constituting a structure essential for the P-ring assembly or may act as a modulator protein for the P-ring assembly.</text>
</comment>
<gene>
    <name evidence="6" type="primary">flgA</name>
    <name evidence="6" type="ORF">GM658_15480</name>
</gene>
<dbReference type="GO" id="GO:0044780">
    <property type="term" value="P:bacterial-type flagellum assembly"/>
    <property type="evidence" value="ECO:0007669"/>
    <property type="project" value="InterPro"/>
</dbReference>
<dbReference type="NCBIfam" id="TIGR03170">
    <property type="entry name" value="flgA_cterm"/>
    <property type="match status" value="1"/>
</dbReference>
<dbReference type="AlphaFoldDB" id="A0A6L6QK25"/>
<dbReference type="Gene3D" id="3.90.1210.10">
    <property type="entry name" value="Antifreeze-like/N-acetylneuraminic acid synthase C-terminal domain"/>
    <property type="match status" value="1"/>
</dbReference>
<dbReference type="EMBL" id="WNKX01000011">
    <property type="protein sequence ID" value="MTW12006.1"/>
    <property type="molecule type" value="Genomic_DNA"/>
</dbReference>
<dbReference type="OrthoDB" id="8563889at2"/>
<proteinExistence type="inferred from homology"/>
<accession>A0A6L6QK25</accession>
<dbReference type="InterPro" id="IPR013974">
    <property type="entry name" value="SAF"/>
</dbReference>
<evidence type="ECO:0000256" key="3">
    <source>
        <dbReference type="ARBA" id="ARBA00022764"/>
    </source>
</evidence>
<comment type="subcellular location">
    <subcellularLocation>
        <location evidence="1 4">Periplasm</location>
    </subcellularLocation>
</comment>
<dbReference type="InterPro" id="IPR017585">
    <property type="entry name" value="SAF_FlgA"/>
</dbReference>
<keyword evidence="6" id="KW-0966">Cell projection</keyword>
<dbReference type="Proteomes" id="UP000472320">
    <property type="component" value="Unassembled WGS sequence"/>
</dbReference>
<evidence type="ECO:0000256" key="4">
    <source>
        <dbReference type="RuleBase" id="RU362063"/>
    </source>
</evidence>
<evidence type="ECO:0000256" key="1">
    <source>
        <dbReference type="ARBA" id="ARBA00004418"/>
    </source>
</evidence>
<dbReference type="InterPro" id="IPR039246">
    <property type="entry name" value="Flagellar_FlgA"/>
</dbReference>
<dbReference type="SMART" id="SM00858">
    <property type="entry name" value="SAF"/>
    <property type="match status" value="1"/>
</dbReference>
<protein>
    <recommendedName>
        <fullName evidence="4">Flagella basal body P-ring formation protein FlgA</fullName>
    </recommendedName>
</protein>
<evidence type="ECO:0000313" key="6">
    <source>
        <dbReference type="EMBL" id="MTW12006.1"/>
    </source>
</evidence>
<dbReference type="Gene3D" id="2.30.30.760">
    <property type="match status" value="1"/>
</dbReference>
<dbReference type="PANTHER" id="PTHR36307:SF1">
    <property type="entry name" value="FLAGELLA BASAL BODY P-RING FORMATION PROTEIN FLGA"/>
    <property type="match status" value="1"/>
</dbReference>
<comment type="caution">
    <text evidence="6">The sequence shown here is derived from an EMBL/GenBank/DDBJ whole genome shotgun (WGS) entry which is preliminary data.</text>
</comment>
<keyword evidence="7" id="KW-1185">Reference proteome</keyword>
<dbReference type="PANTHER" id="PTHR36307">
    <property type="entry name" value="FLAGELLA BASAL BODY P-RING FORMATION PROTEIN FLGA"/>
    <property type="match status" value="1"/>
</dbReference>
<reference evidence="6 7" key="1">
    <citation type="submission" date="2019-11" db="EMBL/GenBank/DDBJ databases">
        <title>Type strains purchased from KCTC, JCM and DSMZ.</title>
        <authorList>
            <person name="Lu H."/>
        </authorList>
    </citation>
    <scope>NUCLEOTIDE SEQUENCE [LARGE SCALE GENOMIC DNA]</scope>
    <source>
        <strain evidence="6 7">JCM 31587</strain>
    </source>
</reference>